<evidence type="ECO:0000256" key="2">
    <source>
        <dbReference type="ARBA" id="ARBA00023015"/>
    </source>
</evidence>
<dbReference type="OrthoDB" id="9813056at2"/>
<gene>
    <name evidence="6" type="ORF">SAMN04488567_2529</name>
</gene>
<dbReference type="GO" id="GO:0003700">
    <property type="term" value="F:DNA-binding transcription factor activity"/>
    <property type="evidence" value="ECO:0007669"/>
    <property type="project" value="InterPro"/>
</dbReference>
<sequence length="296" mass="32066">MAQEYPELREIAAFVAVAEDGGFAEAARRLDLAPSSLSRAVAGLEARLGVTLIRRTTRRMALTPEGQELLARGRRLLEQAGELAEIGQAARVPKGPLRVNAAVPFMLHVVIPRLPAFRARYPEIELTLSMTDSVVDLIGAHADVAIRLGRLPDSELLHRRLGTSDWRLVAAPAYLDRVGRPETAEDLARLEQVRFVQPARLNDWHVAGRDAPIRPVAAAGADNGEAVRHMVLAGLGAARFSDFMIDADIAAGRVEELCPGQLDEPPLAISAVYAERASGSRRLQVFLDFLAEALAA</sequence>
<dbReference type="Proteomes" id="UP000198922">
    <property type="component" value="Unassembled WGS sequence"/>
</dbReference>
<dbReference type="InterPro" id="IPR036390">
    <property type="entry name" value="WH_DNA-bd_sf"/>
</dbReference>
<protein>
    <submittedName>
        <fullName evidence="6">DNA-binding transcriptional regulator, LysR family</fullName>
    </submittedName>
</protein>
<dbReference type="PROSITE" id="PS50931">
    <property type="entry name" value="HTH_LYSR"/>
    <property type="match status" value="1"/>
</dbReference>
<dbReference type="PANTHER" id="PTHR30537:SF5">
    <property type="entry name" value="HTH-TYPE TRANSCRIPTIONAL ACTIVATOR TTDR-RELATED"/>
    <property type="match status" value="1"/>
</dbReference>
<dbReference type="EMBL" id="FNAT01000004">
    <property type="protein sequence ID" value="SDE78281.1"/>
    <property type="molecule type" value="Genomic_DNA"/>
</dbReference>
<dbReference type="STRING" id="521013.SAMN04488567_2529"/>
<dbReference type="PANTHER" id="PTHR30537">
    <property type="entry name" value="HTH-TYPE TRANSCRIPTIONAL REGULATOR"/>
    <property type="match status" value="1"/>
</dbReference>
<evidence type="ECO:0000256" key="4">
    <source>
        <dbReference type="ARBA" id="ARBA00023163"/>
    </source>
</evidence>
<dbReference type="FunFam" id="1.10.10.10:FF:000001">
    <property type="entry name" value="LysR family transcriptional regulator"/>
    <property type="match status" value="1"/>
</dbReference>
<evidence type="ECO:0000256" key="3">
    <source>
        <dbReference type="ARBA" id="ARBA00023125"/>
    </source>
</evidence>
<evidence type="ECO:0000259" key="5">
    <source>
        <dbReference type="PROSITE" id="PS50931"/>
    </source>
</evidence>
<dbReference type="Pfam" id="PF03466">
    <property type="entry name" value="LysR_substrate"/>
    <property type="match status" value="1"/>
</dbReference>
<dbReference type="Pfam" id="PF00126">
    <property type="entry name" value="HTH_1"/>
    <property type="match status" value="1"/>
</dbReference>
<name>A0A1G7FQS9_9RHOB</name>
<proteinExistence type="inferred from homology"/>
<dbReference type="Gene3D" id="3.40.190.290">
    <property type="match status" value="1"/>
</dbReference>
<accession>A0A1G7FQS9</accession>
<evidence type="ECO:0000256" key="1">
    <source>
        <dbReference type="ARBA" id="ARBA00009437"/>
    </source>
</evidence>
<dbReference type="InterPro" id="IPR005119">
    <property type="entry name" value="LysR_subst-bd"/>
</dbReference>
<dbReference type="Gene3D" id="1.10.10.10">
    <property type="entry name" value="Winged helix-like DNA-binding domain superfamily/Winged helix DNA-binding domain"/>
    <property type="match status" value="1"/>
</dbReference>
<feature type="domain" description="HTH lysR-type" evidence="5">
    <location>
        <begin position="6"/>
        <end position="63"/>
    </location>
</feature>
<keyword evidence="7" id="KW-1185">Reference proteome</keyword>
<evidence type="ECO:0000313" key="7">
    <source>
        <dbReference type="Proteomes" id="UP000198922"/>
    </source>
</evidence>
<comment type="similarity">
    <text evidence="1">Belongs to the LysR transcriptional regulatory family.</text>
</comment>
<dbReference type="AlphaFoldDB" id="A0A1G7FQS9"/>
<dbReference type="SUPFAM" id="SSF53850">
    <property type="entry name" value="Periplasmic binding protein-like II"/>
    <property type="match status" value="1"/>
</dbReference>
<dbReference type="RefSeq" id="WP_090112493.1">
    <property type="nucleotide sequence ID" value="NZ_FNAT01000004.1"/>
</dbReference>
<dbReference type="SUPFAM" id="SSF46785">
    <property type="entry name" value="Winged helix' DNA-binding domain"/>
    <property type="match status" value="1"/>
</dbReference>
<dbReference type="InterPro" id="IPR000847">
    <property type="entry name" value="LysR_HTH_N"/>
</dbReference>
<dbReference type="InterPro" id="IPR036388">
    <property type="entry name" value="WH-like_DNA-bd_sf"/>
</dbReference>
<keyword evidence="3 6" id="KW-0238">DNA-binding</keyword>
<reference evidence="7" key="1">
    <citation type="submission" date="2016-10" db="EMBL/GenBank/DDBJ databases">
        <authorList>
            <person name="Varghese N."/>
            <person name="Submissions S."/>
        </authorList>
    </citation>
    <scope>NUCLEOTIDE SEQUENCE [LARGE SCALE GENOMIC DNA]</scope>
    <source>
        <strain evidence="7">DSM 21424</strain>
    </source>
</reference>
<organism evidence="6 7">
    <name type="scientific">Limimaricola pyoseonensis</name>
    <dbReference type="NCBI Taxonomy" id="521013"/>
    <lineage>
        <taxon>Bacteria</taxon>
        <taxon>Pseudomonadati</taxon>
        <taxon>Pseudomonadota</taxon>
        <taxon>Alphaproteobacteria</taxon>
        <taxon>Rhodobacterales</taxon>
        <taxon>Paracoccaceae</taxon>
        <taxon>Limimaricola</taxon>
    </lineage>
</organism>
<keyword evidence="2" id="KW-0805">Transcription regulation</keyword>
<dbReference type="InterPro" id="IPR058163">
    <property type="entry name" value="LysR-type_TF_proteobact-type"/>
</dbReference>
<keyword evidence="4" id="KW-0804">Transcription</keyword>
<dbReference type="GO" id="GO:0003677">
    <property type="term" value="F:DNA binding"/>
    <property type="evidence" value="ECO:0007669"/>
    <property type="project" value="UniProtKB-KW"/>
</dbReference>
<evidence type="ECO:0000313" key="6">
    <source>
        <dbReference type="EMBL" id="SDE78281.1"/>
    </source>
</evidence>